<comment type="caution">
    <text evidence="2">The sequence shown here is derived from an EMBL/GenBank/DDBJ whole genome shotgun (WGS) entry which is preliminary data.</text>
</comment>
<organism evidence="2 3">
    <name type="scientific">Zavarzinia aquatilis</name>
    <dbReference type="NCBI Taxonomy" id="2211142"/>
    <lineage>
        <taxon>Bacteria</taxon>
        <taxon>Pseudomonadati</taxon>
        <taxon>Pseudomonadota</taxon>
        <taxon>Alphaproteobacteria</taxon>
        <taxon>Rhodospirillales</taxon>
        <taxon>Zavarziniaceae</taxon>
        <taxon>Zavarzinia</taxon>
    </lineage>
</organism>
<reference evidence="2 3" key="1">
    <citation type="submission" date="2018-05" db="EMBL/GenBank/DDBJ databases">
        <title>Zavarzinia sp. HR-AS.</title>
        <authorList>
            <person name="Lee Y."/>
            <person name="Jeon C.O."/>
        </authorList>
    </citation>
    <scope>NUCLEOTIDE SEQUENCE [LARGE SCALE GENOMIC DNA]</scope>
    <source>
        <strain evidence="2 3">HR-AS</strain>
    </source>
</reference>
<dbReference type="Proteomes" id="UP000245461">
    <property type="component" value="Unassembled WGS sequence"/>
</dbReference>
<protein>
    <submittedName>
        <fullName evidence="2">Invasion associated locus B family protein</fullName>
    </submittedName>
</protein>
<evidence type="ECO:0000256" key="1">
    <source>
        <dbReference type="SAM" id="SignalP"/>
    </source>
</evidence>
<proteinExistence type="predicted"/>
<dbReference type="RefSeq" id="WP_109904664.1">
    <property type="nucleotide sequence ID" value="NZ_QGLE01000004.1"/>
</dbReference>
<dbReference type="AlphaFoldDB" id="A0A317ECY8"/>
<dbReference type="InterPro" id="IPR038696">
    <property type="entry name" value="IalB_sf"/>
</dbReference>
<feature type="signal peptide" evidence="1">
    <location>
        <begin position="1"/>
        <end position="28"/>
    </location>
</feature>
<dbReference type="InterPro" id="IPR010642">
    <property type="entry name" value="Invasion_prot_B"/>
</dbReference>
<evidence type="ECO:0000313" key="3">
    <source>
        <dbReference type="Proteomes" id="UP000245461"/>
    </source>
</evidence>
<gene>
    <name evidence="2" type="ORF">DKG74_08405</name>
</gene>
<dbReference type="Pfam" id="PF06776">
    <property type="entry name" value="IalB"/>
    <property type="match status" value="1"/>
</dbReference>
<feature type="chain" id="PRO_5016459439" evidence="1">
    <location>
        <begin position="29"/>
        <end position="185"/>
    </location>
</feature>
<name>A0A317ECY8_9PROT</name>
<evidence type="ECO:0000313" key="2">
    <source>
        <dbReference type="EMBL" id="PWR24136.1"/>
    </source>
</evidence>
<dbReference type="Gene3D" id="2.60.40.1880">
    <property type="entry name" value="Invasion associated locus B (IalB) protein"/>
    <property type="match status" value="1"/>
</dbReference>
<keyword evidence="3" id="KW-1185">Reference proteome</keyword>
<dbReference type="EMBL" id="QGLE01000004">
    <property type="protein sequence ID" value="PWR24136.1"/>
    <property type="molecule type" value="Genomic_DNA"/>
</dbReference>
<keyword evidence="1" id="KW-0732">Signal</keyword>
<sequence length="185" mass="19846">MTSMFRSARFGIVPAVLLLALGAMPAGAAETPPDMETQTFGNWTLRCLAQGQPEVPCDIVQAANDRATGRQIMQTSFAYVATEKKYIGQIVLPLGFLLKPGVLIRIDGGADIADWPVTRCEPQGCVVETLLEANALEPFRRHDDATVIVLDQQGKPLAYPLSFKGFAAALDALTARLAATATKTK</sequence>
<accession>A0A317ECY8</accession>
<dbReference type="OrthoDB" id="9814802at2"/>